<organism evidence="1">
    <name type="scientific">freshwater metagenome</name>
    <dbReference type="NCBI Taxonomy" id="449393"/>
    <lineage>
        <taxon>unclassified sequences</taxon>
        <taxon>metagenomes</taxon>
        <taxon>ecological metagenomes</taxon>
    </lineage>
</organism>
<name>A0A6J7HTU3_9ZZZZ</name>
<reference evidence="1" key="1">
    <citation type="submission" date="2020-05" db="EMBL/GenBank/DDBJ databases">
        <authorList>
            <person name="Chiriac C."/>
            <person name="Salcher M."/>
            <person name="Ghai R."/>
            <person name="Kavagutti S V."/>
        </authorList>
    </citation>
    <scope>NUCLEOTIDE SEQUENCE</scope>
</reference>
<dbReference type="EMBL" id="CAFBMX010000002">
    <property type="protein sequence ID" value="CAB4921023.1"/>
    <property type="molecule type" value="Genomic_DNA"/>
</dbReference>
<proteinExistence type="predicted"/>
<sequence length="45" mass="4955">MDLKGLKDKVKLDDLKDKAKRDELLDKAKSEGGKLTDKAKGLLGK</sequence>
<evidence type="ECO:0000313" key="1">
    <source>
        <dbReference type="EMBL" id="CAB4921023.1"/>
    </source>
</evidence>
<gene>
    <name evidence="1" type="ORF">UFOPK3674_00553</name>
</gene>
<dbReference type="AlphaFoldDB" id="A0A6J7HTU3"/>
<accession>A0A6J7HTU3</accession>
<protein>
    <submittedName>
        <fullName evidence="1">Unannotated protein</fullName>
    </submittedName>
</protein>